<gene>
    <name evidence="2" type="ORF">ABS24_06895</name>
</gene>
<keyword evidence="1" id="KW-1133">Transmembrane helix</keyword>
<dbReference type="Proteomes" id="UP000051213">
    <property type="component" value="Unassembled WGS sequence"/>
</dbReference>
<comment type="caution">
    <text evidence="2">The sequence shown here is derived from an EMBL/GenBank/DDBJ whole genome shotgun (WGS) entry which is preliminary data.</text>
</comment>
<dbReference type="EMBL" id="LICA01000415">
    <property type="protein sequence ID" value="KRO91843.1"/>
    <property type="molecule type" value="Genomic_DNA"/>
</dbReference>
<organism evidence="2 3">
    <name type="scientific">SAR92 bacterium BACL26 MAG-121220-bin70</name>
    <dbReference type="NCBI Taxonomy" id="1655626"/>
    <lineage>
        <taxon>Bacteria</taxon>
        <taxon>Pseudomonadati</taxon>
        <taxon>Pseudomonadota</taxon>
        <taxon>Gammaproteobacteria</taxon>
        <taxon>Cellvibrionales</taxon>
        <taxon>Porticoccaceae</taxon>
        <taxon>SAR92 clade</taxon>
    </lineage>
</organism>
<protein>
    <submittedName>
        <fullName evidence="2">Uncharacterized protein</fullName>
    </submittedName>
</protein>
<keyword evidence="1" id="KW-0472">Membrane</keyword>
<evidence type="ECO:0000313" key="2">
    <source>
        <dbReference type="EMBL" id="KRO91843.1"/>
    </source>
</evidence>
<proteinExistence type="predicted"/>
<feature type="transmembrane region" description="Helical" evidence="1">
    <location>
        <begin position="12"/>
        <end position="35"/>
    </location>
</feature>
<reference evidence="2 3" key="1">
    <citation type="submission" date="2015-10" db="EMBL/GenBank/DDBJ databases">
        <title>Metagenome-Assembled Genomes uncover a global brackish microbiome.</title>
        <authorList>
            <person name="Hugerth L.W."/>
            <person name="Larsson J."/>
            <person name="Alneberg J."/>
            <person name="Lindh M.V."/>
            <person name="Legrand C."/>
            <person name="Pinhassi J."/>
            <person name="Andersson A.F."/>
        </authorList>
    </citation>
    <scope>NUCLEOTIDE SEQUENCE [LARGE SCALE GENOMIC DNA]</scope>
    <source>
        <strain evidence="2">BACL26 MAG-121220-bin70</strain>
    </source>
</reference>
<evidence type="ECO:0000256" key="1">
    <source>
        <dbReference type="SAM" id="Phobius"/>
    </source>
</evidence>
<dbReference type="AlphaFoldDB" id="A0A0R2U387"/>
<sequence>MKIAELIKRESMGTFFGWMWIVGTFSAVYFFVQAFFYQDSWIPFLLASAIGILGKQFLKDFEAGKNS</sequence>
<accession>A0A0R2U387</accession>
<keyword evidence="1" id="KW-0812">Transmembrane</keyword>
<name>A0A0R2U387_9GAMM</name>
<evidence type="ECO:0000313" key="3">
    <source>
        <dbReference type="Proteomes" id="UP000051213"/>
    </source>
</evidence>